<dbReference type="EMBL" id="ML994041">
    <property type="protein sequence ID" value="KAF2200072.1"/>
    <property type="molecule type" value="Genomic_DNA"/>
</dbReference>
<protein>
    <submittedName>
        <fullName evidence="1">Purine and uridine phosphorylase</fullName>
    </submittedName>
</protein>
<comment type="caution">
    <text evidence="1">The sequence shown here is derived from an EMBL/GenBank/DDBJ whole genome shotgun (WGS) entry which is preliminary data.</text>
</comment>
<dbReference type="PANTHER" id="PTHR46082:SF11">
    <property type="entry name" value="AAA+ ATPASE DOMAIN-CONTAINING PROTEIN-RELATED"/>
    <property type="match status" value="1"/>
</dbReference>
<proteinExistence type="predicted"/>
<sequence length="313" mass="34802">YTIGWIAPLALKLTAAKALRDGVHGNIHIDGYIYYGRRIREHNVIMAAQPEMGTDAASDLAARMRAAFKNIEYFMVVGIGDGVPSYGSSGARSQIVLGGVVVSSPKGSYGGVIQYDYGAWMEEGRHEFFRHSNGPPATVLTAVNGLRAKHPLTPGMKIPCSLEEIRLKIREDERTYFKGQGANQDRLFQYNYPHPEASGNKNCKNCCNLKRSQLRESRGPQAIRQVDTPKIHYGNIGSSNQLQMSATKRNQLHKKLEVICFEMEGAGVIQRNPFLVIREICDYSDSHKNKKWQPYAAATAAAYAKELLEILPT</sequence>
<dbReference type="Proteomes" id="UP000799536">
    <property type="component" value="Unassembled WGS sequence"/>
</dbReference>
<feature type="non-terminal residue" evidence="1">
    <location>
        <position position="1"/>
    </location>
</feature>
<dbReference type="Gene3D" id="3.40.50.1580">
    <property type="entry name" value="Nucleoside phosphorylase domain"/>
    <property type="match status" value="1"/>
</dbReference>
<dbReference type="OrthoDB" id="20872at2759"/>
<feature type="non-terminal residue" evidence="1">
    <location>
        <position position="313"/>
    </location>
</feature>
<gene>
    <name evidence="1" type="ORF">GQ43DRAFT_359298</name>
</gene>
<reference evidence="1" key="1">
    <citation type="journal article" date="2020" name="Stud. Mycol.">
        <title>101 Dothideomycetes genomes: a test case for predicting lifestyles and emergence of pathogens.</title>
        <authorList>
            <person name="Haridas S."/>
            <person name="Albert R."/>
            <person name="Binder M."/>
            <person name="Bloem J."/>
            <person name="Labutti K."/>
            <person name="Salamov A."/>
            <person name="Andreopoulos B."/>
            <person name="Baker S."/>
            <person name="Barry K."/>
            <person name="Bills G."/>
            <person name="Bluhm B."/>
            <person name="Cannon C."/>
            <person name="Castanera R."/>
            <person name="Culley D."/>
            <person name="Daum C."/>
            <person name="Ezra D."/>
            <person name="Gonzalez J."/>
            <person name="Henrissat B."/>
            <person name="Kuo A."/>
            <person name="Liang C."/>
            <person name="Lipzen A."/>
            <person name="Lutzoni F."/>
            <person name="Magnuson J."/>
            <person name="Mondo S."/>
            <person name="Nolan M."/>
            <person name="Ohm R."/>
            <person name="Pangilinan J."/>
            <person name="Park H.-J."/>
            <person name="Ramirez L."/>
            <person name="Alfaro M."/>
            <person name="Sun H."/>
            <person name="Tritt A."/>
            <person name="Yoshinaga Y."/>
            <person name="Zwiers L.-H."/>
            <person name="Turgeon B."/>
            <person name="Goodwin S."/>
            <person name="Spatafora J."/>
            <person name="Crous P."/>
            <person name="Grigoriev I."/>
        </authorList>
    </citation>
    <scope>NUCLEOTIDE SEQUENCE</scope>
    <source>
        <strain evidence="1">ATCC 74209</strain>
    </source>
</reference>
<dbReference type="GO" id="GO:0003824">
    <property type="term" value="F:catalytic activity"/>
    <property type="evidence" value="ECO:0007669"/>
    <property type="project" value="InterPro"/>
</dbReference>
<dbReference type="InterPro" id="IPR035994">
    <property type="entry name" value="Nucleoside_phosphorylase_sf"/>
</dbReference>
<keyword evidence="2" id="KW-1185">Reference proteome</keyword>
<evidence type="ECO:0000313" key="1">
    <source>
        <dbReference type="EMBL" id="KAF2200072.1"/>
    </source>
</evidence>
<organism evidence="1 2">
    <name type="scientific">Delitschia confertaspora ATCC 74209</name>
    <dbReference type="NCBI Taxonomy" id="1513339"/>
    <lineage>
        <taxon>Eukaryota</taxon>
        <taxon>Fungi</taxon>
        <taxon>Dikarya</taxon>
        <taxon>Ascomycota</taxon>
        <taxon>Pezizomycotina</taxon>
        <taxon>Dothideomycetes</taxon>
        <taxon>Pleosporomycetidae</taxon>
        <taxon>Pleosporales</taxon>
        <taxon>Delitschiaceae</taxon>
        <taxon>Delitschia</taxon>
    </lineage>
</organism>
<dbReference type="InterPro" id="IPR053137">
    <property type="entry name" value="NLR-like"/>
</dbReference>
<evidence type="ECO:0000313" key="2">
    <source>
        <dbReference type="Proteomes" id="UP000799536"/>
    </source>
</evidence>
<dbReference type="PANTHER" id="PTHR46082">
    <property type="entry name" value="ATP/GTP-BINDING PROTEIN-RELATED"/>
    <property type="match status" value="1"/>
</dbReference>
<dbReference type="SUPFAM" id="SSF53167">
    <property type="entry name" value="Purine and uridine phosphorylases"/>
    <property type="match status" value="1"/>
</dbReference>
<dbReference type="AlphaFoldDB" id="A0A9P4JIM4"/>
<accession>A0A9P4JIM4</accession>
<dbReference type="GO" id="GO:0009116">
    <property type="term" value="P:nucleoside metabolic process"/>
    <property type="evidence" value="ECO:0007669"/>
    <property type="project" value="InterPro"/>
</dbReference>
<name>A0A9P4JIM4_9PLEO</name>